<gene>
    <name evidence="3" type="ORF">Nepgr_009643</name>
</gene>
<evidence type="ECO:0000313" key="3">
    <source>
        <dbReference type="EMBL" id="GMH07803.1"/>
    </source>
</evidence>
<protein>
    <submittedName>
        <fullName evidence="3">Uncharacterized protein</fullName>
    </submittedName>
</protein>
<proteinExistence type="predicted"/>
<dbReference type="GO" id="GO:0006020">
    <property type="term" value="P:inositol metabolic process"/>
    <property type="evidence" value="ECO:0007669"/>
    <property type="project" value="TreeGrafter"/>
</dbReference>
<dbReference type="PANTHER" id="PTHR12750">
    <property type="entry name" value="DIPHOSPHOINOSITOL PENTAKISPHOSPHATE KINASE"/>
    <property type="match status" value="1"/>
</dbReference>
<name>A0AAD3SAW3_NEPGR</name>
<dbReference type="GO" id="GO:0032958">
    <property type="term" value="P:inositol phosphate biosynthetic process"/>
    <property type="evidence" value="ECO:0007669"/>
    <property type="project" value="TreeGrafter"/>
</dbReference>
<dbReference type="AlphaFoldDB" id="A0AAD3SAW3"/>
<reference evidence="3" key="1">
    <citation type="submission" date="2023-05" db="EMBL/GenBank/DDBJ databases">
        <title>Nepenthes gracilis genome sequencing.</title>
        <authorList>
            <person name="Fukushima K."/>
        </authorList>
    </citation>
    <scope>NUCLEOTIDE SEQUENCE</scope>
    <source>
        <strain evidence="3">SING2019-196</strain>
    </source>
</reference>
<dbReference type="GO" id="GO:0033857">
    <property type="term" value="F:5-diphosphoinositol pentakisphosphate 1-kinase activity"/>
    <property type="evidence" value="ECO:0007669"/>
    <property type="project" value="TreeGrafter"/>
</dbReference>
<evidence type="ECO:0000256" key="2">
    <source>
        <dbReference type="ARBA" id="ARBA00034629"/>
    </source>
</evidence>
<dbReference type="Proteomes" id="UP001279734">
    <property type="component" value="Unassembled WGS sequence"/>
</dbReference>
<sequence>MFAAAFANGLLDLKGKLTPILVSLVSKDSSMFDGLENASTEIKAAKARFNESLTSGAPTIHGNGSFEYPWMIDGAGLLPHGYELLPHLTFQGKPSASILPYYEYVGARLLF</sequence>
<comment type="catalytic activity">
    <reaction evidence="2">
        <text>1D-myo-inositol hexakisphosphate + ATP = 1-diphospho-1D-myo-inositol 2,3,4,5,6-pentakisphosphate + ADP</text>
        <dbReference type="Rhea" id="RHEA:37459"/>
        <dbReference type="ChEBI" id="CHEBI:30616"/>
        <dbReference type="ChEBI" id="CHEBI:58130"/>
        <dbReference type="ChEBI" id="CHEBI:74946"/>
        <dbReference type="ChEBI" id="CHEBI:456216"/>
        <dbReference type="EC" id="2.7.4.24"/>
    </reaction>
    <physiologicalReaction direction="left-to-right" evidence="2">
        <dbReference type="Rhea" id="RHEA:37460"/>
    </physiologicalReaction>
</comment>
<evidence type="ECO:0000313" key="4">
    <source>
        <dbReference type="Proteomes" id="UP001279734"/>
    </source>
</evidence>
<dbReference type="EMBL" id="BSYO01000007">
    <property type="protein sequence ID" value="GMH07803.1"/>
    <property type="molecule type" value="Genomic_DNA"/>
</dbReference>
<organism evidence="3 4">
    <name type="scientific">Nepenthes gracilis</name>
    <name type="common">Slender pitcher plant</name>
    <dbReference type="NCBI Taxonomy" id="150966"/>
    <lineage>
        <taxon>Eukaryota</taxon>
        <taxon>Viridiplantae</taxon>
        <taxon>Streptophyta</taxon>
        <taxon>Embryophyta</taxon>
        <taxon>Tracheophyta</taxon>
        <taxon>Spermatophyta</taxon>
        <taxon>Magnoliopsida</taxon>
        <taxon>eudicotyledons</taxon>
        <taxon>Gunneridae</taxon>
        <taxon>Pentapetalae</taxon>
        <taxon>Caryophyllales</taxon>
        <taxon>Nepenthaceae</taxon>
        <taxon>Nepenthes</taxon>
    </lineage>
</organism>
<dbReference type="InterPro" id="IPR037446">
    <property type="entry name" value="His_Pase_VIP1"/>
</dbReference>
<dbReference type="PANTHER" id="PTHR12750:SF9">
    <property type="entry name" value="INOSITOL HEXAKISPHOSPHATE AND DIPHOSPHOINOSITOL-PENTAKISPHOSPHATE KINASE"/>
    <property type="match status" value="1"/>
</dbReference>
<comment type="caution">
    <text evidence="3">The sequence shown here is derived from an EMBL/GenBank/DDBJ whole genome shotgun (WGS) entry which is preliminary data.</text>
</comment>
<comment type="catalytic activity">
    <reaction evidence="1">
        <text>5-diphospho-1D-myo-inositol 1,2,3,4,6-pentakisphosphate + ATP + H(+) = 1,5-bis(diphospho)-1D-myo-inositol 2,3,4,6-tetrakisphosphate + ADP</text>
        <dbReference type="Rhea" id="RHEA:10276"/>
        <dbReference type="ChEBI" id="CHEBI:15378"/>
        <dbReference type="ChEBI" id="CHEBI:30616"/>
        <dbReference type="ChEBI" id="CHEBI:58628"/>
        <dbReference type="ChEBI" id="CHEBI:77983"/>
        <dbReference type="ChEBI" id="CHEBI:456216"/>
        <dbReference type="EC" id="2.7.4.24"/>
    </reaction>
    <physiologicalReaction direction="left-to-right" evidence="1">
        <dbReference type="Rhea" id="RHEA:10277"/>
    </physiologicalReaction>
</comment>
<evidence type="ECO:0000256" key="1">
    <source>
        <dbReference type="ARBA" id="ARBA00033696"/>
    </source>
</evidence>
<dbReference type="GO" id="GO:0000828">
    <property type="term" value="F:inositol hexakisphosphate kinase activity"/>
    <property type="evidence" value="ECO:0007669"/>
    <property type="project" value="TreeGrafter"/>
</dbReference>
<keyword evidence="4" id="KW-1185">Reference proteome</keyword>
<accession>A0AAD3SAW3</accession>